<organism evidence="2 3">
    <name type="scientific">Haloechinothrix alba</name>
    <dbReference type="NCBI Taxonomy" id="664784"/>
    <lineage>
        <taxon>Bacteria</taxon>
        <taxon>Bacillati</taxon>
        <taxon>Actinomycetota</taxon>
        <taxon>Actinomycetes</taxon>
        <taxon>Pseudonocardiales</taxon>
        <taxon>Pseudonocardiaceae</taxon>
        <taxon>Haloechinothrix</taxon>
    </lineage>
</organism>
<dbReference type="InterPro" id="IPR039422">
    <property type="entry name" value="MarR/SlyA-like"/>
</dbReference>
<dbReference type="PRINTS" id="PR00598">
    <property type="entry name" value="HTHMARR"/>
</dbReference>
<proteinExistence type="predicted"/>
<evidence type="ECO:0000313" key="3">
    <source>
        <dbReference type="Proteomes" id="UP000198348"/>
    </source>
</evidence>
<name>A0A238W6L5_9PSEU</name>
<dbReference type="SUPFAM" id="SSF46785">
    <property type="entry name" value="Winged helix' DNA-binding domain"/>
    <property type="match status" value="1"/>
</dbReference>
<reference evidence="2 3" key="1">
    <citation type="submission" date="2017-06" db="EMBL/GenBank/DDBJ databases">
        <authorList>
            <person name="Kim H.J."/>
            <person name="Triplett B.A."/>
        </authorList>
    </citation>
    <scope>NUCLEOTIDE SEQUENCE [LARGE SCALE GENOMIC DNA]</scope>
    <source>
        <strain evidence="2 3">DSM 45207</strain>
    </source>
</reference>
<dbReference type="PANTHER" id="PTHR33164">
    <property type="entry name" value="TRANSCRIPTIONAL REGULATOR, MARR FAMILY"/>
    <property type="match status" value="1"/>
</dbReference>
<dbReference type="Pfam" id="PF12802">
    <property type="entry name" value="MarR_2"/>
    <property type="match status" value="1"/>
</dbReference>
<feature type="domain" description="HTH marR-type" evidence="1">
    <location>
        <begin position="1"/>
        <end position="147"/>
    </location>
</feature>
<dbReference type="Gene3D" id="1.10.10.10">
    <property type="entry name" value="Winged helix-like DNA-binding domain superfamily/Winged helix DNA-binding domain"/>
    <property type="match status" value="1"/>
</dbReference>
<dbReference type="GO" id="GO:0003677">
    <property type="term" value="F:DNA binding"/>
    <property type="evidence" value="ECO:0007669"/>
    <property type="project" value="UniProtKB-KW"/>
</dbReference>
<dbReference type="AlphaFoldDB" id="A0A238W6L5"/>
<dbReference type="SMART" id="SM00347">
    <property type="entry name" value="HTH_MARR"/>
    <property type="match status" value="1"/>
</dbReference>
<dbReference type="InterPro" id="IPR036388">
    <property type="entry name" value="WH-like_DNA-bd_sf"/>
</dbReference>
<dbReference type="GO" id="GO:0003700">
    <property type="term" value="F:DNA-binding transcription factor activity"/>
    <property type="evidence" value="ECO:0007669"/>
    <property type="project" value="InterPro"/>
</dbReference>
<dbReference type="PANTHER" id="PTHR33164:SF99">
    <property type="entry name" value="MARR FAMILY REGULATORY PROTEIN"/>
    <property type="match status" value="1"/>
</dbReference>
<evidence type="ECO:0000259" key="1">
    <source>
        <dbReference type="PROSITE" id="PS50995"/>
    </source>
</evidence>
<gene>
    <name evidence="2" type="ORF">SAMN06265360_105151</name>
</gene>
<protein>
    <submittedName>
        <fullName evidence="2">DNA-binding transcriptional regulator, MarR family</fullName>
    </submittedName>
</protein>
<dbReference type="Proteomes" id="UP000198348">
    <property type="component" value="Unassembled WGS sequence"/>
</dbReference>
<dbReference type="EMBL" id="FZNW01000005">
    <property type="protein sequence ID" value="SNR41954.1"/>
    <property type="molecule type" value="Genomic_DNA"/>
</dbReference>
<keyword evidence="3" id="KW-1185">Reference proteome</keyword>
<dbReference type="GO" id="GO:0006950">
    <property type="term" value="P:response to stress"/>
    <property type="evidence" value="ECO:0007669"/>
    <property type="project" value="TreeGrafter"/>
</dbReference>
<sequence>MTDPRWLTEHEQRAWRGYLDMHARLTARLHRDLQADSGLSLSDFDVLVQLTDRDDERARVLELAQALQWEKSRLSHHLARMERRGLVERQECPDDARGAFIALTAQGRRTIEQAAPQHVNTVRDLVFDQLTAEQVDTLLAISTQVQARLDDTQ</sequence>
<dbReference type="PROSITE" id="PS50995">
    <property type="entry name" value="HTH_MARR_2"/>
    <property type="match status" value="1"/>
</dbReference>
<evidence type="ECO:0000313" key="2">
    <source>
        <dbReference type="EMBL" id="SNR41954.1"/>
    </source>
</evidence>
<keyword evidence="2" id="KW-0238">DNA-binding</keyword>
<accession>A0A238W6L5</accession>
<dbReference type="InterPro" id="IPR036390">
    <property type="entry name" value="WH_DNA-bd_sf"/>
</dbReference>
<dbReference type="InterPro" id="IPR000835">
    <property type="entry name" value="HTH_MarR-typ"/>
</dbReference>